<reference evidence="1 2" key="1">
    <citation type="submission" date="2021-02" db="EMBL/GenBank/DDBJ databases">
        <title>Alicyclobacillus curvatus sp. nov. and Alicyclobacillus mengziensis sp. nov., two acidophilic bacteria isolated from acid mine drainage.</title>
        <authorList>
            <person name="Huang Y."/>
        </authorList>
    </citation>
    <scope>NUCLEOTIDE SEQUENCE [LARGE SCALE GENOMIC DNA]</scope>
    <source>
        <strain evidence="1 2">S30H14</strain>
    </source>
</reference>
<dbReference type="EMBL" id="CP071182">
    <property type="protein sequence ID" value="QSO46187.1"/>
    <property type="molecule type" value="Genomic_DNA"/>
</dbReference>
<accession>A0A9X7Z5C3</accession>
<keyword evidence="2" id="KW-1185">Reference proteome</keyword>
<gene>
    <name evidence="1" type="ORF">JZ786_16955</name>
</gene>
<dbReference type="InterPro" id="IPR026838">
    <property type="entry name" value="YheC/D"/>
</dbReference>
<evidence type="ECO:0000313" key="2">
    <source>
        <dbReference type="Proteomes" id="UP000663505"/>
    </source>
</evidence>
<dbReference type="SUPFAM" id="SSF56059">
    <property type="entry name" value="Glutathione synthetase ATP-binding domain-like"/>
    <property type="match status" value="1"/>
</dbReference>
<name>A0A9X7Z5C3_9BACL</name>
<evidence type="ECO:0000313" key="1">
    <source>
        <dbReference type="EMBL" id="QSO46187.1"/>
    </source>
</evidence>
<proteinExistence type="predicted"/>
<dbReference type="Pfam" id="PF14398">
    <property type="entry name" value="ATPgrasp_YheCD"/>
    <property type="match status" value="1"/>
</dbReference>
<dbReference type="AlphaFoldDB" id="A0A9X7Z5C3"/>
<sequence length="259" mass="30150">MQRRKPELGKYLLWLHFSKSKQIRPYLPATRRMNREAFLAYLRRYRMIYAKPSGGSRGIGIMKVWSKDDRVFVKKTVLPTRSFASSEAAFRYVHEQQNGKPYIVQQGLQLATINGHVFDVRVMVQRTVPGGVWKYSGMLAKIAGKSSVVTNVALSKGSVLEIETALKKAFGWNRETVHQKVTLLKNVALAAANHFDTYQKYRELGFDMAFDSKGRLWMIEQNTGPSHPLFKRLKSNLQMWRLIEYRYGQYQRALRRKQR</sequence>
<dbReference type="Gene3D" id="3.30.470.20">
    <property type="entry name" value="ATP-grasp fold, B domain"/>
    <property type="match status" value="1"/>
</dbReference>
<dbReference type="RefSeq" id="WP_206655557.1">
    <property type="nucleotide sequence ID" value="NZ_CP071182.1"/>
</dbReference>
<dbReference type="Proteomes" id="UP000663505">
    <property type="component" value="Chromosome"/>
</dbReference>
<protein>
    <submittedName>
        <fullName evidence="1">YheC/YheD family protein</fullName>
    </submittedName>
</protein>
<dbReference type="KEGG" id="afx:JZ786_16955"/>
<organism evidence="1 2">
    <name type="scientific">Alicyclobacillus mengziensis</name>
    <dbReference type="NCBI Taxonomy" id="2931921"/>
    <lineage>
        <taxon>Bacteria</taxon>
        <taxon>Bacillati</taxon>
        <taxon>Bacillota</taxon>
        <taxon>Bacilli</taxon>
        <taxon>Bacillales</taxon>
        <taxon>Alicyclobacillaceae</taxon>
        <taxon>Alicyclobacillus</taxon>
    </lineage>
</organism>